<keyword evidence="11" id="KW-0521">NADP</keyword>
<dbReference type="SUPFAM" id="SSF51735">
    <property type="entry name" value="NAD(P)-binding Rossmann-fold domains"/>
    <property type="match status" value="1"/>
</dbReference>
<evidence type="ECO:0000256" key="2">
    <source>
        <dbReference type="ARBA" id="ARBA00005062"/>
    </source>
</evidence>
<dbReference type="InterPro" id="IPR005106">
    <property type="entry name" value="Asp/hSer_DH_NAD-bd"/>
</dbReference>
<accession>A0A7V5LJ54</accession>
<proteinExistence type="inferred from homology"/>
<dbReference type="InterPro" id="IPR036291">
    <property type="entry name" value="NAD(P)-bd_dom_sf"/>
</dbReference>
<comment type="pathway">
    <text evidence="2">Amino-acid biosynthesis; L-methionine biosynthesis via de novo pathway; L-homoserine from L-aspartate: step 3/3.</text>
</comment>
<dbReference type="GO" id="GO:0009086">
    <property type="term" value="P:methionine biosynthetic process"/>
    <property type="evidence" value="ECO:0007669"/>
    <property type="project" value="UniProtKB-KW"/>
</dbReference>
<evidence type="ECO:0000256" key="7">
    <source>
        <dbReference type="ARBA" id="ARBA00022697"/>
    </source>
</evidence>
<dbReference type="PANTHER" id="PTHR43331">
    <property type="entry name" value="HOMOSERINE DEHYDROGENASE"/>
    <property type="match status" value="1"/>
</dbReference>
<dbReference type="GO" id="GO:0009088">
    <property type="term" value="P:threonine biosynthetic process"/>
    <property type="evidence" value="ECO:0007669"/>
    <property type="project" value="UniProtKB-UniPathway"/>
</dbReference>
<dbReference type="InterPro" id="IPR001342">
    <property type="entry name" value="HDH_cat"/>
</dbReference>
<dbReference type="UniPathway" id="UPA00050">
    <property type="reaction ID" value="UER00063"/>
</dbReference>
<feature type="binding site" evidence="11">
    <location>
        <position position="127"/>
    </location>
    <ligand>
        <name>NADPH</name>
        <dbReference type="ChEBI" id="CHEBI:57783"/>
    </ligand>
</feature>
<feature type="domain" description="Aspartate/homoserine dehydrogenase NAD-binding" evidence="13">
    <location>
        <begin position="8"/>
        <end position="151"/>
    </location>
</feature>
<dbReference type="EC" id="1.1.1.3" evidence="4"/>
<dbReference type="EMBL" id="DRTD01000391">
    <property type="protein sequence ID" value="HHE55181.1"/>
    <property type="molecule type" value="Genomic_DNA"/>
</dbReference>
<comment type="similarity">
    <text evidence="3">Belongs to the homoserine dehydrogenase family.</text>
</comment>
<evidence type="ECO:0000256" key="6">
    <source>
        <dbReference type="ARBA" id="ARBA00022605"/>
    </source>
</evidence>
<dbReference type="Pfam" id="PF03447">
    <property type="entry name" value="NAD_binding_3"/>
    <property type="match status" value="1"/>
</dbReference>
<gene>
    <name evidence="14" type="ORF">ENL21_05320</name>
</gene>
<dbReference type="PIRSF" id="PIRSF036497">
    <property type="entry name" value="HDH_short"/>
    <property type="match status" value="1"/>
</dbReference>
<evidence type="ECO:0000256" key="8">
    <source>
        <dbReference type="ARBA" id="ARBA00023002"/>
    </source>
</evidence>
<keyword evidence="9" id="KW-0486">Methionine biosynthesis</keyword>
<dbReference type="GO" id="GO:0004412">
    <property type="term" value="F:homoserine dehydrogenase activity"/>
    <property type="evidence" value="ECO:0007669"/>
    <property type="project" value="UniProtKB-EC"/>
</dbReference>
<dbReference type="GO" id="GO:0050661">
    <property type="term" value="F:NADP binding"/>
    <property type="evidence" value="ECO:0007669"/>
    <property type="project" value="InterPro"/>
</dbReference>
<feature type="binding site" evidence="11">
    <location>
        <position position="211"/>
    </location>
    <ligand>
        <name>L-homoserine</name>
        <dbReference type="ChEBI" id="CHEBI:57476"/>
    </ligand>
</feature>
<keyword evidence="6" id="KW-0028">Amino-acid biosynthesis</keyword>
<evidence type="ECO:0000256" key="11">
    <source>
        <dbReference type="PIRSR" id="PIRSR036497-2"/>
    </source>
</evidence>
<evidence type="ECO:0000313" key="14">
    <source>
        <dbReference type="EMBL" id="HHE55181.1"/>
    </source>
</evidence>
<protein>
    <recommendedName>
        <fullName evidence="5">Homoserine dehydrogenase</fullName>
        <ecNumber evidence="4">1.1.1.3</ecNumber>
    </recommendedName>
</protein>
<reference evidence="14" key="1">
    <citation type="journal article" date="2020" name="mSystems">
        <title>Genome- and Community-Level Interaction Insights into Carbon Utilization and Element Cycling Functions of Hydrothermarchaeota in Hydrothermal Sediment.</title>
        <authorList>
            <person name="Zhou Z."/>
            <person name="Liu Y."/>
            <person name="Xu W."/>
            <person name="Pan J."/>
            <person name="Luo Z.H."/>
            <person name="Li M."/>
        </authorList>
    </citation>
    <scope>NUCLEOTIDE SEQUENCE [LARGE SCALE GENOMIC DNA]</scope>
    <source>
        <strain evidence="14">HyVt-76</strain>
    </source>
</reference>
<evidence type="ECO:0000259" key="12">
    <source>
        <dbReference type="Pfam" id="PF00742"/>
    </source>
</evidence>
<dbReference type="InterPro" id="IPR022697">
    <property type="entry name" value="HDH_short"/>
</dbReference>
<feature type="binding site" evidence="11">
    <location>
        <begin position="8"/>
        <end position="13"/>
    </location>
    <ligand>
        <name>NADP(+)</name>
        <dbReference type="ChEBI" id="CHEBI:58349"/>
    </ligand>
</feature>
<name>A0A7V5LJ54_CALAY</name>
<evidence type="ECO:0000256" key="10">
    <source>
        <dbReference type="PIRSR" id="PIRSR036497-1"/>
    </source>
</evidence>
<feature type="active site" description="Proton donor" evidence="10">
    <location>
        <position position="226"/>
    </location>
</feature>
<keyword evidence="8" id="KW-0560">Oxidoreductase</keyword>
<dbReference type="Gene3D" id="3.30.360.10">
    <property type="entry name" value="Dihydrodipicolinate Reductase, domain 2"/>
    <property type="match status" value="1"/>
</dbReference>
<dbReference type="SUPFAM" id="SSF55347">
    <property type="entry name" value="Glyceraldehyde-3-phosphate dehydrogenase-like, C-terminal domain"/>
    <property type="match status" value="1"/>
</dbReference>
<dbReference type="Gene3D" id="3.40.50.720">
    <property type="entry name" value="NAD(P)-binding Rossmann-like Domain"/>
    <property type="match status" value="1"/>
</dbReference>
<dbReference type="UniPathway" id="UPA00051">
    <property type="reaction ID" value="UER00465"/>
</dbReference>
<evidence type="ECO:0000256" key="3">
    <source>
        <dbReference type="ARBA" id="ARBA00006753"/>
    </source>
</evidence>
<evidence type="ECO:0000256" key="1">
    <source>
        <dbReference type="ARBA" id="ARBA00005056"/>
    </source>
</evidence>
<organism evidence="14">
    <name type="scientific">Caldithrix abyssi</name>
    <dbReference type="NCBI Taxonomy" id="187145"/>
    <lineage>
        <taxon>Bacteria</taxon>
        <taxon>Pseudomonadati</taxon>
        <taxon>Calditrichota</taxon>
        <taxon>Calditrichia</taxon>
        <taxon>Calditrichales</taxon>
        <taxon>Calditrichaceae</taxon>
        <taxon>Caldithrix</taxon>
    </lineage>
</organism>
<evidence type="ECO:0000259" key="13">
    <source>
        <dbReference type="Pfam" id="PF03447"/>
    </source>
</evidence>
<evidence type="ECO:0000256" key="9">
    <source>
        <dbReference type="ARBA" id="ARBA00023167"/>
    </source>
</evidence>
<dbReference type="Proteomes" id="UP000886111">
    <property type="component" value="Unassembled WGS sequence"/>
</dbReference>
<comment type="pathway">
    <text evidence="1">Amino-acid biosynthesis; L-threonine biosynthesis; L-threonine from L-aspartate: step 3/5.</text>
</comment>
<comment type="caution">
    <text evidence="14">The sequence shown here is derived from an EMBL/GenBank/DDBJ whole genome shotgun (WGS) entry which is preliminary data.</text>
</comment>
<feature type="domain" description="Homoserine dehydrogenase catalytic" evidence="12">
    <location>
        <begin position="159"/>
        <end position="332"/>
    </location>
</feature>
<dbReference type="AlphaFoldDB" id="A0A7V5LJ54"/>
<dbReference type="Pfam" id="PF00742">
    <property type="entry name" value="Homoserine_dh"/>
    <property type="match status" value="1"/>
</dbReference>
<sequence length="348" mass="39155">MLRLLLIGFGNVGQELVRLLFADKVIFKGFNPENFILNGITTRNHGSLFDAHGLKGREVLQYFEQKRQFKADCPGFTNRSAEELLVESDYDVLVELSSLDLENKAYSTTQRIEQALRLGKHVVTANKGPLAFHYQKLKKLAAEQNRQLLFESTVMDGTPIFTLFRNSLKGTEVVEFSGILNSTTNLLLSEMEKGLTPEQALDQARKLGVVEADADHDLQGWDAALKTAILCNVFFDTQMDPFSIPRDSFDRISTENIKLALHAKKRWKFIVHGARESAEVGLEQVTTDHPFFNIQGTSNILQIQAKNLANLMIVQDKPTITDTAYGVINDLLEILQKKGMKNESDTYS</sequence>
<evidence type="ECO:0000256" key="5">
    <source>
        <dbReference type="ARBA" id="ARBA00013376"/>
    </source>
</evidence>
<keyword evidence="7" id="KW-0791">Threonine biosynthesis</keyword>
<dbReference type="PANTHER" id="PTHR43331:SF1">
    <property type="entry name" value="HOMOSERINE DEHYDROGENASE"/>
    <property type="match status" value="1"/>
</dbReference>
<evidence type="ECO:0000256" key="4">
    <source>
        <dbReference type="ARBA" id="ARBA00013213"/>
    </source>
</evidence>